<feature type="non-terminal residue" evidence="1">
    <location>
        <position position="1"/>
    </location>
</feature>
<accession>A0ABS5PUG9</accession>
<dbReference type="EMBL" id="JAHBCL010000064">
    <property type="protein sequence ID" value="MBS7528804.1"/>
    <property type="molecule type" value="Genomic_DNA"/>
</dbReference>
<comment type="caution">
    <text evidence="1">The sequence shown here is derived from an EMBL/GenBank/DDBJ whole genome shotgun (WGS) entry which is preliminary data.</text>
</comment>
<proteinExistence type="predicted"/>
<name>A0ABS5PUG9_9FIRM</name>
<sequence>QNAVSQVRAVMRAKSPTSLIEIYIQNVSVNSLCDKLEALHADRSTPSLIGDIYQKKHTSIKLVCFNYTNTPIPNIPSDVTLLARQAPRHFFR</sequence>
<evidence type="ECO:0000313" key="1">
    <source>
        <dbReference type="EMBL" id="MBS7528804.1"/>
    </source>
</evidence>
<reference evidence="1 2" key="1">
    <citation type="submission" date="2021-05" db="EMBL/GenBank/DDBJ databases">
        <title>Fusibacter ferrireducens sp. nov., an anaerobic, sulfur- and Fe-reducing bacterium isolated from the mangrove sediment.</title>
        <authorList>
            <person name="Qiu D."/>
        </authorList>
    </citation>
    <scope>NUCLEOTIDE SEQUENCE [LARGE SCALE GENOMIC DNA]</scope>
    <source>
        <strain evidence="1 2">DSM 12116</strain>
    </source>
</reference>
<organism evidence="1 2">
    <name type="scientific">Fusibacter paucivorans</name>
    <dbReference type="NCBI Taxonomy" id="76009"/>
    <lineage>
        <taxon>Bacteria</taxon>
        <taxon>Bacillati</taxon>
        <taxon>Bacillota</taxon>
        <taxon>Clostridia</taxon>
        <taxon>Eubacteriales</taxon>
        <taxon>Eubacteriales Family XII. Incertae Sedis</taxon>
        <taxon>Fusibacter</taxon>
    </lineage>
</organism>
<keyword evidence="2" id="KW-1185">Reference proteome</keyword>
<gene>
    <name evidence="1" type="ORF">KHM83_19230</name>
</gene>
<dbReference type="RefSeq" id="WP_213238659.1">
    <property type="nucleotide sequence ID" value="NZ_JAHBCL010000064.1"/>
</dbReference>
<evidence type="ECO:0000313" key="2">
    <source>
        <dbReference type="Proteomes" id="UP000746471"/>
    </source>
</evidence>
<protein>
    <submittedName>
        <fullName evidence="1">Uncharacterized protein</fullName>
    </submittedName>
</protein>
<dbReference type="Proteomes" id="UP000746471">
    <property type="component" value="Unassembled WGS sequence"/>
</dbReference>